<evidence type="ECO:0000313" key="1">
    <source>
        <dbReference type="EMBL" id="RLK50782.1"/>
    </source>
</evidence>
<dbReference type="Gene3D" id="3.30.300.20">
    <property type="match status" value="1"/>
</dbReference>
<comment type="caution">
    <text evidence="1">The sequence shown here is derived from an EMBL/GenBank/DDBJ whole genome shotgun (WGS) entry which is preliminary data.</text>
</comment>
<organism evidence="1 2">
    <name type="scientific">Alkalispirillum mobile</name>
    <dbReference type="NCBI Taxonomy" id="85925"/>
    <lineage>
        <taxon>Bacteria</taxon>
        <taxon>Pseudomonadati</taxon>
        <taxon>Pseudomonadota</taxon>
        <taxon>Gammaproteobacteria</taxon>
        <taxon>Chromatiales</taxon>
        <taxon>Ectothiorhodospiraceae</taxon>
        <taxon>Alkalispirillum</taxon>
    </lineage>
</organism>
<sequence length="179" mass="19712">MSNVAEKTDRKPLRPIDLEGLKSLGAKAKMDPTKVNTLKAHTECEGIFRMMTYCRDLDGHLIDEPPTLLGENNAPNPSEAGLAALASCLLVGIHANATYRGITLYKLEADLEGDINISSVWGVGDTSEKRLGFTEIRVKFDIDADCSREELQELIEWSDKWSPVANTMRNPVTTHVSLA</sequence>
<name>A0A498C572_9GAMM</name>
<dbReference type="AlphaFoldDB" id="A0A498C572"/>
<accession>A0A498C572</accession>
<protein>
    <submittedName>
        <fullName evidence="1">Putative OsmC-like protein</fullName>
    </submittedName>
</protein>
<dbReference type="EMBL" id="RCDA01000001">
    <property type="protein sequence ID" value="RLK50782.1"/>
    <property type="molecule type" value="Genomic_DNA"/>
</dbReference>
<dbReference type="InterPro" id="IPR015946">
    <property type="entry name" value="KH_dom-like_a/b"/>
</dbReference>
<dbReference type="SUPFAM" id="SSF82784">
    <property type="entry name" value="OsmC-like"/>
    <property type="match status" value="1"/>
</dbReference>
<dbReference type="PANTHER" id="PTHR35368:SF1">
    <property type="entry name" value="HYDROPEROXIDE REDUCTASE"/>
    <property type="match status" value="1"/>
</dbReference>
<dbReference type="RefSeq" id="WP_121441241.1">
    <property type="nucleotide sequence ID" value="NZ_RCDA01000001.1"/>
</dbReference>
<dbReference type="OrthoDB" id="9789573at2"/>
<dbReference type="InterPro" id="IPR036102">
    <property type="entry name" value="OsmC/Ohrsf"/>
</dbReference>
<reference evidence="1 2" key="1">
    <citation type="submission" date="2018-10" db="EMBL/GenBank/DDBJ databases">
        <title>Genomic Encyclopedia of Type Strains, Phase IV (KMG-IV): sequencing the most valuable type-strain genomes for metagenomic binning, comparative biology and taxonomic classification.</title>
        <authorList>
            <person name="Goeker M."/>
        </authorList>
    </citation>
    <scope>NUCLEOTIDE SEQUENCE [LARGE SCALE GENOMIC DNA]</scope>
    <source>
        <strain evidence="1 2">DSM 12769</strain>
    </source>
</reference>
<dbReference type="PANTHER" id="PTHR35368">
    <property type="entry name" value="HYDROPEROXIDE REDUCTASE"/>
    <property type="match status" value="1"/>
</dbReference>
<keyword evidence="2" id="KW-1185">Reference proteome</keyword>
<gene>
    <name evidence="1" type="ORF">DFR31_0689</name>
</gene>
<dbReference type="Pfam" id="PF02566">
    <property type="entry name" value="OsmC"/>
    <property type="match status" value="1"/>
</dbReference>
<evidence type="ECO:0000313" key="2">
    <source>
        <dbReference type="Proteomes" id="UP000275461"/>
    </source>
</evidence>
<dbReference type="Proteomes" id="UP000275461">
    <property type="component" value="Unassembled WGS sequence"/>
</dbReference>
<proteinExistence type="predicted"/>
<dbReference type="InterPro" id="IPR052924">
    <property type="entry name" value="OsmC/Ohr_hydroprdx_reductase"/>
</dbReference>
<dbReference type="InterPro" id="IPR003718">
    <property type="entry name" value="OsmC/Ohr_fam"/>
</dbReference>